<dbReference type="NCBIfam" id="TIGR04131">
    <property type="entry name" value="Bac_Flav_CTERM"/>
    <property type="match status" value="1"/>
</dbReference>
<keyword evidence="4" id="KW-1185">Reference proteome</keyword>
<evidence type="ECO:0000313" key="4">
    <source>
        <dbReference type="Proteomes" id="UP000191680"/>
    </source>
</evidence>
<dbReference type="InterPro" id="IPR005046">
    <property type="entry name" value="DUF285"/>
</dbReference>
<feature type="domain" description="PKD" evidence="2">
    <location>
        <begin position="24"/>
        <end position="88"/>
    </location>
</feature>
<dbReference type="SUPFAM" id="SSF49299">
    <property type="entry name" value="PKD domain"/>
    <property type="match status" value="1"/>
</dbReference>
<dbReference type="Gene3D" id="2.60.40.10">
    <property type="entry name" value="Immunoglobulins"/>
    <property type="match status" value="4"/>
</dbReference>
<dbReference type="InterPro" id="IPR035986">
    <property type="entry name" value="PKD_dom_sf"/>
</dbReference>
<keyword evidence="1" id="KW-0732">Signal</keyword>
<reference evidence="3 4" key="1">
    <citation type="submission" date="2016-12" db="EMBL/GenBank/DDBJ databases">
        <authorList>
            <person name="Song W.-J."/>
            <person name="Kurnit D.M."/>
        </authorList>
    </citation>
    <scope>NUCLEOTIDE SEQUENCE [LARGE SCALE GENOMIC DNA]</scope>
    <source>
        <strain evidence="3 4">HSG9</strain>
    </source>
</reference>
<evidence type="ECO:0000259" key="2">
    <source>
        <dbReference type="PROSITE" id="PS50093"/>
    </source>
</evidence>
<dbReference type="OrthoDB" id="9813840at2"/>
<dbReference type="RefSeq" id="WP_080319230.1">
    <property type="nucleotide sequence ID" value="NZ_MTBC01000006.1"/>
</dbReference>
<dbReference type="InterPro" id="IPR036116">
    <property type="entry name" value="FN3_sf"/>
</dbReference>
<dbReference type="NCBIfam" id="TIGR02167">
    <property type="entry name" value="Liste_lipo_26"/>
    <property type="match status" value="11"/>
</dbReference>
<comment type="caution">
    <text evidence="3">The sequence shown here is derived from an EMBL/GenBank/DDBJ whole genome shotgun (WGS) entry which is preliminary data.</text>
</comment>
<feature type="chain" id="PRO_5013071054" description="PKD domain-containing protein" evidence="1">
    <location>
        <begin position="20"/>
        <end position="2378"/>
    </location>
</feature>
<dbReference type="InterPro" id="IPR000601">
    <property type="entry name" value="PKD_dom"/>
</dbReference>
<evidence type="ECO:0000256" key="1">
    <source>
        <dbReference type="SAM" id="SignalP"/>
    </source>
</evidence>
<feature type="signal peptide" evidence="1">
    <location>
        <begin position="1"/>
        <end position="19"/>
    </location>
</feature>
<sequence>MFKKLLFSCIFLLVVNVHGQSFRSIWNTNNTESGSSANNEVTIPTNPAFTTYNYDVDWGDGNIDTGVTGNITHTYATAGTYTIEISGTFPSIYFNDENASDKLKIIEILAWGNIQWQTMENAFYGCENLNFDAIDSPDLSQVTTLQNMFNGCEAFNGIVNNWDVSTITNISGMFQECTIFNRPLDLWNTANITDMSYTFHRARAFNEPLDNWNVAAVTDMEFFLSEASSFNQNINNWNISNLTNLIGTFRYTGNFNQPLDNWDVSNITDLTGTFQGSAFNRPINNWNVSNVVTMEATFRESQFNQPLNLWDVSTVTNMSQMFHRNRSFDQPINNWNVSNVTDMSEMFDGWIWGAVFNQPLDNWDVSNVTDMEYMFRDNSAFNQDISMWNVSGVTNMRGMFEENPAFNQNIDNWDVSNVTNMSQMFNEATAFNQPLNSWNIGSVTAIEGMFFDATAFNQPLDNWDVSGITSFRDMFRLATDFNQDISTWNVSNVTQFTAMFLNASSFDQNLANWNIANATQMSNMLSNSGISQENYDNTLIGWAGQAVQNGVSLGANGLQYCDALNQRQGLIDTNGWTITGDNVNCSYVLCTEITMPAAGDTMTPANSDIRWNPAPNADGYRITLEIERGGNRNYASLNGNTLNNYDVGNVVGLSFSNEFQAGDTVYVTVVPYNTEGPATGCQELSFTVVESWVNSPDAFKLTYDTSITESGSTPANQLKIEANTGYPGYLTYNYSIDWGDGQYNNNVTGEITHTYLTPGVYTVAIIGDFPAPYHYVSNSDHIKLISIDQWGTQVWQSMNYAFYGCENMEYNATDVPNLSQVEIASNMFSGCYLFDGAIDNWDVSNITNMQSMFISARIFNQPLNSWDTSNVTNMYGMFGAAQLFNQPLDNWDVSQVTNMNFMFAQTQDFNQDLSSWDTGSVTNMGRMFQSSQAFDQPINSWNVSQVTDMSEMFQRAEVFNQPLNNWNTGNVIDMSAMFYDAELFNQNINSWDVSSVTDMSQMFYDATAFDQPLNNWNVGAVTTMNSMFSRAEAFNQNIDSWNVTNVTNMSNMFNYAISYNQPMNNWDVNSVVNMSGMFRSAQVFNQPLDNWDVSAVANMSAMFEHAEVFDQPINTWNVSSVTLMPSMFDAALAFNQPLNNWNVGVVTNFNSMFKEAEAFNQPLNTWDTGEAQNMAEMFYGAIVFDQDISAWNTSFVTTLQEMFREASAFNQSLNAWNVASVTTMRGMFQEATSFNSSINDWNVRAVTTMQDMFNGASSYNQSLNNWRVNGVTNMERMFFGASALDQSFDQWLIGTVSMRDMFHDATSFNQFLGDWDVSNVTNMQGMLDDTALSRENYDNTLIAWSEQIVTPGINLGANTLPYCDAVEERQSMIDNFGWTFTGDVLDCPIPDCTQLVAPLNGDTDVPVNTNITWEAVQFAREYKLFVGTSPGGTDILNNEVVVNNTSFEFAADFNPGVTVYVTIIPSNENGDAVGPCTEESFTVTNDPPTVPDCTNLTLPLNNATDVPFDTDLNWTVVGNADGYRINVGTTPGGTDLVNNEDVGNVTEYDFSTDLPEDTLIYVTILPYNEEGLATGCIEESFRTEFIPVPPSCTTISSPTNGAVNVPIDTDLSWNAIADATGYLVSVGITSGGIEVVNNIDVGNTTTYSFSSDLQANRTHFVRIIPYNAIGDATGCIEESFTTGAGTLSDPPNCTSMSNPLNAATDVAIGTNISWNASANADGYYLTVGTIAGGNDILNAEDVTGTTFDLPSDLPENTQIFVTLVPYNSFGSATGCTEESFTTETLPTVPSCTNLNTPLNGATDVSITTDLSWNAIANADGYYLTVGTTTGGNDILNAEDVAGTTFDLPANLPENTQIFVTLVPYNAVGSATGCTEESFTTETLPTVPSCTNLSMPLNGATDVSITTDLTWNAVANADGYYLTVGNTAGASDILDAEDVTGTTFDLPADLPENTQIFVTVVPYNGVGNATGCTEESFTTETMATVPNCTSLSAPLNAATGVSVSTDLSWNPIANADGYYLTVGTTAGGNDILDAEDVTGTTFDLPTDLPENTQIFVTVVPYNGVGNATSCTEESFTSETLATVPNCTSLSAPLNAATGVSVATDLSWNAVANADGYYLTVGTTAGASDILDAEDVTGTTFDLPADLPENTQIFVTLVPYNGVGNTTGCTEESFTTETVATIPSCTSLTAPLNGATSVSISTDLRWNAIDNADGYYLTVGTTAGGDEIVPRTDLGILTNYSFTADLPYGQELFVSIIPYNALGDAENCSIESFVTEEEPEEEKVASKYGFSPDGDGVNEFWEINGIEAYPENTVYIYNRWGDLVFKIEGYNNADKVFSGQANQLMGLGADQLPEGTYFFTIILPENHNLQTTKGFVVLKR</sequence>
<dbReference type="Pfam" id="PF13585">
    <property type="entry name" value="CHU_C"/>
    <property type="match status" value="1"/>
</dbReference>
<evidence type="ECO:0000313" key="3">
    <source>
        <dbReference type="EMBL" id="OQD42549.1"/>
    </source>
</evidence>
<dbReference type="PROSITE" id="PS50093">
    <property type="entry name" value="PKD"/>
    <property type="match status" value="2"/>
</dbReference>
<protein>
    <recommendedName>
        <fullName evidence="2">PKD domain-containing protein</fullName>
    </recommendedName>
</protein>
<dbReference type="InterPro" id="IPR026341">
    <property type="entry name" value="T9SS_type_B"/>
</dbReference>
<dbReference type="EMBL" id="MTBC01000006">
    <property type="protein sequence ID" value="OQD42549.1"/>
    <property type="molecule type" value="Genomic_DNA"/>
</dbReference>
<name>A0A1V6LR15_9FLAO</name>
<dbReference type="Proteomes" id="UP000191680">
    <property type="component" value="Unassembled WGS sequence"/>
</dbReference>
<feature type="domain" description="PKD" evidence="2">
    <location>
        <begin position="723"/>
        <end position="765"/>
    </location>
</feature>
<dbReference type="CDD" id="cd00146">
    <property type="entry name" value="PKD"/>
    <property type="match status" value="1"/>
</dbReference>
<dbReference type="Pfam" id="PF03382">
    <property type="entry name" value="DUF285"/>
    <property type="match status" value="6"/>
</dbReference>
<accession>A0A1V6LR15</accession>
<organism evidence="3 4">
    <name type="scientific">Croceivirga radicis</name>
    <dbReference type="NCBI Taxonomy" id="1929488"/>
    <lineage>
        <taxon>Bacteria</taxon>
        <taxon>Pseudomonadati</taxon>
        <taxon>Bacteroidota</taxon>
        <taxon>Flavobacteriia</taxon>
        <taxon>Flavobacteriales</taxon>
        <taxon>Flavobacteriaceae</taxon>
        <taxon>Croceivirga</taxon>
    </lineage>
</organism>
<gene>
    <name evidence="3" type="ORF">BUL40_10535</name>
</gene>
<dbReference type="SUPFAM" id="SSF49265">
    <property type="entry name" value="Fibronectin type III"/>
    <property type="match status" value="1"/>
</dbReference>
<dbReference type="InterPro" id="IPR011889">
    <property type="entry name" value="Liste_lipo_26"/>
</dbReference>
<proteinExistence type="predicted"/>
<dbReference type="InterPro" id="IPR013783">
    <property type="entry name" value="Ig-like_fold"/>
</dbReference>